<gene>
    <name evidence="2" type="ORF">GCM10009668_22230</name>
</gene>
<organism evidence="2 3">
    <name type="scientific">Nocardioides dubius</name>
    <dbReference type="NCBI Taxonomy" id="317019"/>
    <lineage>
        <taxon>Bacteria</taxon>
        <taxon>Bacillati</taxon>
        <taxon>Actinomycetota</taxon>
        <taxon>Actinomycetes</taxon>
        <taxon>Propionibacteriales</taxon>
        <taxon>Nocardioidaceae</taxon>
        <taxon>Nocardioides</taxon>
    </lineage>
</organism>
<accession>A0ABN1TU47</accession>
<reference evidence="2 3" key="1">
    <citation type="journal article" date="2019" name="Int. J. Syst. Evol. Microbiol.">
        <title>The Global Catalogue of Microorganisms (GCM) 10K type strain sequencing project: providing services to taxonomists for standard genome sequencing and annotation.</title>
        <authorList>
            <consortium name="The Broad Institute Genomics Platform"/>
            <consortium name="The Broad Institute Genome Sequencing Center for Infectious Disease"/>
            <person name="Wu L."/>
            <person name="Ma J."/>
        </authorList>
    </citation>
    <scope>NUCLEOTIDE SEQUENCE [LARGE SCALE GENOMIC DNA]</scope>
    <source>
        <strain evidence="2 3">JCM 13008</strain>
    </source>
</reference>
<protein>
    <submittedName>
        <fullName evidence="2">Uncharacterized protein</fullName>
    </submittedName>
</protein>
<name>A0ABN1TU47_9ACTN</name>
<keyword evidence="3" id="KW-1185">Reference proteome</keyword>
<feature type="compositionally biased region" description="Basic and acidic residues" evidence="1">
    <location>
        <begin position="154"/>
        <end position="168"/>
    </location>
</feature>
<sequence>MVETNLERMYRAGKIEIPEFADFVSRASNDFYAALQVFDEQAALAGDPGFLRSMLEIGGVTYTSFRNAVTTLNNCATAVLLSADHYVQTDDGARADLAAMDASLRDLPIPGAAEVPPEVTDPQTPGAVDEDGDVVVTTPEPGSAADDAEERELNEEISRQIHNHENRG</sequence>
<proteinExistence type="predicted"/>
<comment type="caution">
    <text evidence="2">The sequence shown here is derived from an EMBL/GenBank/DDBJ whole genome shotgun (WGS) entry which is preliminary data.</text>
</comment>
<dbReference type="Proteomes" id="UP001501581">
    <property type="component" value="Unassembled WGS sequence"/>
</dbReference>
<dbReference type="EMBL" id="BAAALG010000009">
    <property type="protein sequence ID" value="GAA1103067.1"/>
    <property type="molecule type" value="Genomic_DNA"/>
</dbReference>
<evidence type="ECO:0000313" key="2">
    <source>
        <dbReference type="EMBL" id="GAA1103067.1"/>
    </source>
</evidence>
<dbReference type="RefSeq" id="WP_343994343.1">
    <property type="nucleotide sequence ID" value="NZ_BAAALG010000009.1"/>
</dbReference>
<feature type="region of interest" description="Disordered" evidence="1">
    <location>
        <begin position="110"/>
        <end position="168"/>
    </location>
</feature>
<evidence type="ECO:0000256" key="1">
    <source>
        <dbReference type="SAM" id="MobiDB-lite"/>
    </source>
</evidence>
<evidence type="ECO:0000313" key="3">
    <source>
        <dbReference type="Proteomes" id="UP001501581"/>
    </source>
</evidence>